<feature type="transmembrane region" description="Helical" evidence="7">
    <location>
        <begin position="205"/>
        <end position="227"/>
    </location>
</feature>
<keyword evidence="5 7" id="KW-1133">Transmembrane helix</keyword>
<comment type="caution">
    <text evidence="9">The sequence shown here is derived from an EMBL/GenBank/DDBJ whole genome shotgun (WGS) entry which is preliminary data.</text>
</comment>
<reference evidence="9 10" key="1">
    <citation type="journal article" date="2019" name="Nat. Microbiol.">
        <title>Mediterranean grassland soil C-N compound turnover is dependent on rainfall and depth, and is mediated by genomically divergent microorganisms.</title>
        <authorList>
            <person name="Diamond S."/>
            <person name="Andeer P.F."/>
            <person name="Li Z."/>
            <person name="Crits-Christoph A."/>
            <person name="Burstein D."/>
            <person name="Anantharaman K."/>
            <person name="Lane K.R."/>
            <person name="Thomas B.C."/>
            <person name="Pan C."/>
            <person name="Northen T.R."/>
            <person name="Banfield J.F."/>
        </authorList>
    </citation>
    <scope>NUCLEOTIDE SEQUENCE [LARGE SCALE GENOMIC DNA]</scope>
    <source>
        <strain evidence="9">NP_8</strain>
    </source>
</reference>
<evidence type="ECO:0000259" key="8">
    <source>
        <dbReference type="PROSITE" id="PS50928"/>
    </source>
</evidence>
<organism evidence="9 10">
    <name type="scientific">Candidatus Segetimicrobium genomatis</name>
    <dbReference type="NCBI Taxonomy" id="2569760"/>
    <lineage>
        <taxon>Bacteria</taxon>
        <taxon>Bacillati</taxon>
        <taxon>Candidatus Sysuimicrobiota</taxon>
        <taxon>Candidatus Sysuimicrobiia</taxon>
        <taxon>Candidatus Sysuimicrobiales</taxon>
        <taxon>Candidatus Segetimicrobiaceae</taxon>
        <taxon>Candidatus Segetimicrobium</taxon>
    </lineage>
</organism>
<dbReference type="Proteomes" id="UP000318834">
    <property type="component" value="Unassembled WGS sequence"/>
</dbReference>
<dbReference type="PROSITE" id="PS50928">
    <property type="entry name" value="ABC_TM1"/>
    <property type="match status" value="1"/>
</dbReference>
<evidence type="ECO:0000256" key="7">
    <source>
        <dbReference type="RuleBase" id="RU363032"/>
    </source>
</evidence>
<evidence type="ECO:0000256" key="3">
    <source>
        <dbReference type="ARBA" id="ARBA00022475"/>
    </source>
</evidence>
<dbReference type="Gene3D" id="1.10.3720.10">
    <property type="entry name" value="MetI-like"/>
    <property type="match status" value="1"/>
</dbReference>
<dbReference type="GO" id="GO:0005886">
    <property type="term" value="C:plasma membrane"/>
    <property type="evidence" value="ECO:0007669"/>
    <property type="project" value="UniProtKB-SubCell"/>
</dbReference>
<comment type="similarity">
    <text evidence="7">Belongs to the binding-protein-dependent transport system permease family.</text>
</comment>
<evidence type="ECO:0000256" key="5">
    <source>
        <dbReference type="ARBA" id="ARBA00022989"/>
    </source>
</evidence>
<keyword evidence="6 7" id="KW-0472">Membrane</keyword>
<keyword evidence="3" id="KW-1003">Cell membrane</keyword>
<evidence type="ECO:0000256" key="2">
    <source>
        <dbReference type="ARBA" id="ARBA00022448"/>
    </source>
</evidence>
<keyword evidence="4 7" id="KW-0812">Transmembrane</keyword>
<sequence>MTPEVAPARATVLQPRPWFASTKFLLLVFGLLAVYAYGWRVTKIDLPELLKGTKFVRPFVVDLVRPDVVSRDVQIQEVQLGMSVNAAVAPEDVAPPASGPQLSVPTRVTAVGAQLQVTGRGFRPNGSGTLFWVNPIGNPQQVGTFHTDATGAFAVTITVPEVFRGPESGPRGAQQRLLARVTWETGPLRPSKTLLLVGEKIIETVFLALMGTTIAIVAAIPLSFLGAKNLTAKNPLGTTIYFFTRTFFNVTRSIEPLILAIVFTVWVGLGPFAGVLALALHSVAVLGKLYSEQIESIDPGPIEAIAATGASPLQVVRYAVVPQIVPPFIAFTIYRWDTNVRMSTVIGFVGGGGVGFILQQYINLLQYRQAATAVWAITLVVAALDYLSAVVRERVV</sequence>
<dbReference type="NCBIfam" id="TIGR01097">
    <property type="entry name" value="PhnE"/>
    <property type="match status" value="1"/>
</dbReference>
<evidence type="ECO:0000256" key="4">
    <source>
        <dbReference type="ARBA" id="ARBA00022692"/>
    </source>
</evidence>
<dbReference type="Pfam" id="PF00528">
    <property type="entry name" value="BPD_transp_1"/>
    <property type="match status" value="1"/>
</dbReference>
<dbReference type="InterPro" id="IPR035906">
    <property type="entry name" value="MetI-like_sf"/>
</dbReference>
<evidence type="ECO:0000313" key="9">
    <source>
        <dbReference type="EMBL" id="TMI70743.1"/>
    </source>
</evidence>
<dbReference type="SUPFAM" id="SSF161098">
    <property type="entry name" value="MetI-like"/>
    <property type="match status" value="1"/>
</dbReference>
<keyword evidence="2 7" id="KW-0813">Transport</keyword>
<gene>
    <name evidence="9" type="primary">phnE</name>
    <name evidence="9" type="ORF">E6H05_13315</name>
</gene>
<dbReference type="EMBL" id="VBAP01000134">
    <property type="protein sequence ID" value="TMI70743.1"/>
    <property type="molecule type" value="Genomic_DNA"/>
</dbReference>
<evidence type="ECO:0000256" key="1">
    <source>
        <dbReference type="ARBA" id="ARBA00004651"/>
    </source>
</evidence>
<dbReference type="AlphaFoldDB" id="A0A537IHI4"/>
<accession>A0A537IHI4</accession>
<feature type="transmembrane region" description="Helical" evidence="7">
    <location>
        <begin position="340"/>
        <end position="358"/>
    </location>
</feature>
<dbReference type="PANTHER" id="PTHR30043">
    <property type="entry name" value="PHOSPHONATES TRANSPORT SYSTEM PERMEASE PROTEIN"/>
    <property type="match status" value="1"/>
</dbReference>
<proteinExistence type="inferred from homology"/>
<dbReference type="InterPro" id="IPR000515">
    <property type="entry name" value="MetI-like"/>
</dbReference>
<dbReference type="PANTHER" id="PTHR30043:SF1">
    <property type="entry name" value="ABC TRANSPORT SYSTEM PERMEASE PROTEIN P69"/>
    <property type="match status" value="1"/>
</dbReference>
<protein>
    <submittedName>
        <fullName evidence="9">Phosphonate ABC transporter, permease protein PhnE</fullName>
    </submittedName>
</protein>
<dbReference type="GO" id="GO:0015416">
    <property type="term" value="F:ABC-type phosphonate transporter activity"/>
    <property type="evidence" value="ECO:0007669"/>
    <property type="project" value="InterPro"/>
</dbReference>
<feature type="transmembrane region" description="Helical" evidence="7">
    <location>
        <begin position="257"/>
        <end position="280"/>
    </location>
</feature>
<dbReference type="InterPro" id="IPR005769">
    <property type="entry name" value="PhnE/PtxC"/>
</dbReference>
<feature type="domain" description="ABC transmembrane type-1" evidence="8">
    <location>
        <begin position="201"/>
        <end position="388"/>
    </location>
</feature>
<name>A0A537IHI4_9BACT</name>
<evidence type="ECO:0000313" key="10">
    <source>
        <dbReference type="Proteomes" id="UP000318834"/>
    </source>
</evidence>
<dbReference type="CDD" id="cd06261">
    <property type="entry name" value="TM_PBP2"/>
    <property type="match status" value="1"/>
</dbReference>
<evidence type="ECO:0000256" key="6">
    <source>
        <dbReference type="ARBA" id="ARBA00023136"/>
    </source>
</evidence>
<comment type="subcellular location">
    <subcellularLocation>
        <location evidence="1 7">Cell membrane</location>
        <topology evidence="1 7">Multi-pass membrane protein</topology>
    </subcellularLocation>
</comment>
<feature type="transmembrane region" description="Helical" evidence="7">
    <location>
        <begin position="370"/>
        <end position="391"/>
    </location>
</feature>
<feature type="transmembrane region" description="Helical" evidence="7">
    <location>
        <begin position="18"/>
        <end position="37"/>
    </location>
</feature>